<protein>
    <submittedName>
        <fullName evidence="1">Uncharacterized protein</fullName>
    </submittedName>
</protein>
<dbReference type="OrthoDB" id="5371646at2759"/>
<sequence>MTGTAPKGNTNCTLIQVALLAEILKAAPVNSNDLFRIMQDLRVQPRWEDIALPVGKQVLQIQNALPLMICHLSCILNLNPIL</sequence>
<keyword evidence="2" id="KW-1185">Reference proteome</keyword>
<organism evidence="1 2">
    <name type="scientific">Viridothelium virens</name>
    <name type="common">Speckled blister lichen</name>
    <name type="synonym">Trypethelium virens</name>
    <dbReference type="NCBI Taxonomy" id="1048519"/>
    <lineage>
        <taxon>Eukaryota</taxon>
        <taxon>Fungi</taxon>
        <taxon>Dikarya</taxon>
        <taxon>Ascomycota</taxon>
        <taxon>Pezizomycotina</taxon>
        <taxon>Dothideomycetes</taxon>
        <taxon>Dothideomycetes incertae sedis</taxon>
        <taxon>Trypetheliales</taxon>
        <taxon>Trypetheliaceae</taxon>
        <taxon>Viridothelium</taxon>
    </lineage>
</organism>
<dbReference type="EMBL" id="ML991819">
    <property type="protein sequence ID" value="KAF2232102.1"/>
    <property type="molecule type" value="Genomic_DNA"/>
</dbReference>
<evidence type="ECO:0000313" key="2">
    <source>
        <dbReference type="Proteomes" id="UP000800092"/>
    </source>
</evidence>
<name>A0A6A6H2A4_VIRVR</name>
<dbReference type="AlphaFoldDB" id="A0A6A6H2A4"/>
<accession>A0A6A6H2A4</accession>
<proteinExistence type="predicted"/>
<reference evidence="1" key="1">
    <citation type="journal article" date="2020" name="Stud. Mycol.">
        <title>101 Dothideomycetes genomes: a test case for predicting lifestyles and emergence of pathogens.</title>
        <authorList>
            <person name="Haridas S."/>
            <person name="Albert R."/>
            <person name="Binder M."/>
            <person name="Bloem J."/>
            <person name="Labutti K."/>
            <person name="Salamov A."/>
            <person name="Andreopoulos B."/>
            <person name="Baker S."/>
            <person name="Barry K."/>
            <person name="Bills G."/>
            <person name="Bluhm B."/>
            <person name="Cannon C."/>
            <person name="Castanera R."/>
            <person name="Culley D."/>
            <person name="Daum C."/>
            <person name="Ezra D."/>
            <person name="Gonzalez J."/>
            <person name="Henrissat B."/>
            <person name="Kuo A."/>
            <person name="Liang C."/>
            <person name="Lipzen A."/>
            <person name="Lutzoni F."/>
            <person name="Magnuson J."/>
            <person name="Mondo S."/>
            <person name="Nolan M."/>
            <person name="Ohm R."/>
            <person name="Pangilinan J."/>
            <person name="Park H.-J."/>
            <person name="Ramirez L."/>
            <person name="Alfaro M."/>
            <person name="Sun H."/>
            <person name="Tritt A."/>
            <person name="Yoshinaga Y."/>
            <person name="Zwiers L.-H."/>
            <person name="Turgeon B."/>
            <person name="Goodwin S."/>
            <person name="Spatafora J."/>
            <person name="Crous P."/>
            <person name="Grigoriev I."/>
        </authorList>
    </citation>
    <scope>NUCLEOTIDE SEQUENCE</scope>
    <source>
        <strain evidence="1">Tuck. ex Michener</strain>
    </source>
</reference>
<gene>
    <name evidence="1" type="ORF">EV356DRAFT_505720</name>
</gene>
<evidence type="ECO:0000313" key="1">
    <source>
        <dbReference type="EMBL" id="KAF2232102.1"/>
    </source>
</evidence>
<dbReference type="Proteomes" id="UP000800092">
    <property type="component" value="Unassembled WGS sequence"/>
</dbReference>